<reference evidence="2" key="1">
    <citation type="submission" date="2021-05" db="EMBL/GenBank/DDBJ databases">
        <authorList>
            <person name="Alioto T."/>
            <person name="Alioto T."/>
            <person name="Gomez Garrido J."/>
        </authorList>
    </citation>
    <scope>NUCLEOTIDE SEQUENCE</scope>
</reference>
<feature type="region of interest" description="Disordered" evidence="1">
    <location>
        <begin position="81"/>
        <end position="105"/>
    </location>
</feature>
<dbReference type="EMBL" id="HBUF01319414">
    <property type="protein sequence ID" value="CAG6694706.1"/>
    <property type="molecule type" value="Transcribed_RNA"/>
</dbReference>
<evidence type="ECO:0000256" key="1">
    <source>
        <dbReference type="SAM" id="MobiDB-lite"/>
    </source>
</evidence>
<dbReference type="AlphaFoldDB" id="A0A8D8U045"/>
<proteinExistence type="predicted"/>
<organism evidence="2">
    <name type="scientific">Cacopsylla melanoneura</name>
    <dbReference type="NCBI Taxonomy" id="428564"/>
    <lineage>
        <taxon>Eukaryota</taxon>
        <taxon>Metazoa</taxon>
        <taxon>Ecdysozoa</taxon>
        <taxon>Arthropoda</taxon>
        <taxon>Hexapoda</taxon>
        <taxon>Insecta</taxon>
        <taxon>Pterygota</taxon>
        <taxon>Neoptera</taxon>
        <taxon>Paraneoptera</taxon>
        <taxon>Hemiptera</taxon>
        <taxon>Sternorrhyncha</taxon>
        <taxon>Psylloidea</taxon>
        <taxon>Psyllidae</taxon>
        <taxon>Psyllinae</taxon>
        <taxon>Cacopsylla</taxon>
    </lineage>
</organism>
<accession>A0A8D8U045</accession>
<evidence type="ECO:0000313" key="2">
    <source>
        <dbReference type="EMBL" id="CAG6694706.1"/>
    </source>
</evidence>
<name>A0A8D8U045_9HEMI</name>
<protein>
    <submittedName>
        <fullName evidence="2">Uncharacterized protein</fullName>
    </submittedName>
</protein>
<sequence>MERVGLRQYSELAMQKNLKVFMRQNKLVVHGKKWTLEELEKDPSNSFLNKPKRPREDDPTLQTNAAKKILGGKTLTPSKLNTAINTIPKQNPIIPMDTETNLPKQ</sequence>